<dbReference type="OrthoDB" id="269227at2759"/>
<dbReference type="InterPro" id="IPR000172">
    <property type="entry name" value="GMC_OxRdtase_N"/>
</dbReference>
<dbReference type="PANTHER" id="PTHR11552">
    <property type="entry name" value="GLUCOSE-METHANOL-CHOLINE GMC OXIDOREDUCTASE"/>
    <property type="match status" value="1"/>
</dbReference>
<comment type="cofactor">
    <cofactor evidence="1">
        <name>FAD</name>
        <dbReference type="ChEBI" id="CHEBI:57692"/>
    </cofactor>
</comment>
<organism evidence="6 7">
    <name type="scientific">Diversispora epigaea</name>
    <dbReference type="NCBI Taxonomy" id="1348612"/>
    <lineage>
        <taxon>Eukaryota</taxon>
        <taxon>Fungi</taxon>
        <taxon>Fungi incertae sedis</taxon>
        <taxon>Mucoromycota</taxon>
        <taxon>Glomeromycotina</taxon>
        <taxon>Glomeromycetes</taxon>
        <taxon>Diversisporales</taxon>
        <taxon>Diversisporaceae</taxon>
        <taxon>Diversispora</taxon>
    </lineage>
</organism>
<dbReference type="Gene3D" id="3.30.560.10">
    <property type="entry name" value="Glucose Oxidase, domain 3"/>
    <property type="match status" value="1"/>
</dbReference>
<dbReference type="AlphaFoldDB" id="A0A397J085"/>
<accession>A0A397J085</accession>
<dbReference type="Proteomes" id="UP000266861">
    <property type="component" value="Unassembled WGS sequence"/>
</dbReference>
<evidence type="ECO:0000256" key="3">
    <source>
        <dbReference type="ARBA" id="ARBA00022630"/>
    </source>
</evidence>
<evidence type="ECO:0000256" key="2">
    <source>
        <dbReference type="ARBA" id="ARBA00010790"/>
    </source>
</evidence>
<dbReference type="Pfam" id="PF05199">
    <property type="entry name" value="GMC_oxred_C"/>
    <property type="match status" value="1"/>
</dbReference>
<name>A0A397J085_9GLOM</name>
<dbReference type="PROSITE" id="PS00624">
    <property type="entry name" value="GMC_OXRED_2"/>
    <property type="match status" value="1"/>
</dbReference>
<proteinExistence type="inferred from homology"/>
<dbReference type="InterPro" id="IPR012132">
    <property type="entry name" value="GMC_OxRdtase"/>
</dbReference>
<dbReference type="EMBL" id="PQFF01000156">
    <property type="protein sequence ID" value="RHZ78340.1"/>
    <property type="molecule type" value="Genomic_DNA"/>
</dbReference>
<evidence type="ECO:0000256" key="1">
    <source>
        <dbReference type="ARBA" id="ARBA00001974"/>
    </source>
</evidence>
<evidence type="ECO:0000313" key="6">
    <source>
        <dbReference type="EMBL" id="RHZ78340.1"/>
    </source>
</evidence>
<dbReference type="Gene3D" id="3.50.50.60">
    <property type="entry name" value="FAD/NAD(P)-binding domain"/>
    <property type="match status" value="1"/>
</dbReference>
<keyword evidence="4" id="KW-0274">FAD</keyword>
<dbReference type="SUPFAM" id="SSF51905">
    <property type="entry name" value="FAD/NAD(P)-binding domain"/>
    <property type="match status" value="1"/>
</dbReference>
<dbReference type="InterPro" id="IPR007867">
    <property type="entry name" value="GMC_OxRtase_C"/>
</dbReference>
<dbReference type="GO" id="GO:0016614">
    <property type="term" value="F:oxidoreductase activity, acting on CH-OH group of donors"/>
    <property type="evidence" value="ECO:0007669"/>
    <property type="project" value="InterPro"/>
</dbReference>
<dbReference type="InterPro" id="IPR036188">
    <property type="entry name" value="FAD/NAD-bd_sf"/>
</dbReference>
<dbReference type="STRING" id="1348612.A0A397J085"/>
<sequence length="751" mass="85599">MFKQTNKFLRSNPSCFHFIKRNGFWRIPQIPTQFIYSKYYSTAPDNLKNPSTFKDTKKLAQKILEHNKKQYNDALSIYDSAKSPTEEEKGELQNITIEKILETSSHDSLKVQLAHDAYVRDLWSKSIQYRGMTEPIRFKEIYDFIIVGAGSAGCVLAKELIENIPNINILLLEAGPPDSQINDRISLPFKHSSLWRTDEIDWSYFTQRQVMPSSTDPTKDAVNRSFIYPRGKVWGGCSSINAMVYVRGQPGDYNYWASQGGPEYKIWDYEHCLEAFKSIESISRENPDEETKKYRGFNGLINVFEHEDNVFDIMKDLKKAAVNFGIPENKDYNGVRQNGVASYQASIKSKMRCSVVDGYLTKALEKIDIVKDEEIVKEYLGLSYDVCKISAVNLKSNAHVLNIIWDEDSNGNIARGIKYFSNGALHEAYIAPKGEIILSAGAINSPHLLMLSGIGPRNNLSMNNIKVREDLPVGQNLYDHPLTILSVKVDKPNSTLKSCMNYWTNGPEVAIFHKANEEGKIPTKEELYNEHPDIQITCAPLIFDSDLTNPTKAKVPFLGEGITLSPVLNCPSSVGHLELASQNPFEQPKIFLNYFDKAEDMYRLISSLKLCIEIAKHPPLSTNWGTKDIAITDEFGQWASDGVNMTDNDWEKLIRKKHFTSFHPCGTVKMSLKEKGGVVDHRLRVYGTENLRVVDASIFPRIPSGNTFAPVCMTAWRASKLIEEDYKRKYYHHQRMIRYSQFLDFKNIYPD</sequence>
<dbReference type="SUPFAM" id="SSF54373">
    <property type="entry name" value="FAD-linked reductases, C-terminal domain"/>
    <property type="match status" value="1"/>
</dbReference>
<keyword evidence="7" id="KW-1185">Reference proteome</keyword>
<dbReference type="PANTHER" id="PTHR11552:SF147">
    <property type="entry name" value="CHOLINE DEHYDROGENASE, MITOCHONDRIAL"/>
    <property type="match status" value="1"/>
</dbReference>
<dbReference type="GO" id="GO:0050660">
    <property type="term" value="F:flavin adenine dinucleotide binding"/>
    <property type="evidence" value="ECO:0007669"/>
    <property type="project" value="InterPro"/>
</dbReference>
<comment type="similarity">
    <text evidence="2">Belongs to the GMC oxidoreductase family.</text>
</comment>
<evidence type="ECO:0000259" key="5">
    <source>
        <dbReference type="PROSITE" id="PS00624"/>
    </source>
</evidence>
<comment type="caution">
    <text evidence="6">The sequence shown here is derived from an EMBL/GenBank/DDBJ whole genome shotgun (WGS) entry which is preliminary data.</text>
</comment>
<protein>
    <recommendedName>
        <fullName evidence="5">Glucose-methanol-choline oxidoreductase N-terminal domain-containing protein</fullName>
    </recommendedName>
</protein>
<feature type="domain" description="Glucose-methanol-choline oxidoreductase N-terminal" evidence="5">
    <location>
        <begin position="441"/>
        <end position="455"/>
    </location>
</feature>
<gene>
    <name evidence="6" type="ORF">Glove_166g25</name>
</gene>
<reference evidence="6 7" key="1">
    <citation type="submission" date="2018-08" db="EMBL/GenBank/DDBJ databases">
        <title>Genome and evolution of the arbuscular mycorrhizal fungus Diversispora epigaea (formerly Glomus versiforme) and its bacterial endosymbionts.</title>
        <authorList>
            <person name="Sun X."/>
            <person name="Fei Z."/>
            <person name="Harrison M."/>
        </authorList>
    </citation>
    <scope>NUCLEOTIDE SEQUENCE [LARGE SCALE GENOMIC DNA]</scope>
    <source>
        <strain evidence="6 7">IT104</strain>
    </source>
</reference>
<evidence type="ECO:0000256" key="4">
    <source>
        <dbReference type="ARBA" id="ARBA00022827"/>
    </source>
</evidence>
<dbReference type="Pfam" id="PF00732">
    <property type="entry name" value="GMC_oxred_N"/>
    <property type="match status" value="1"/>
</dbReference>
<keyword evidence="3" id="KW-0285">Flavoprotein</keyword>
<evidence type="ECO:0000313" key="7">
    <source>
        <dbReference type="Proteomes" id="UP000266861"/>
    </source>
</evidence>